<dbReference type="Pfam" id="PF17517">
    <property type="entry name" value="IgGFc_binding"/>
    <property type="match status" value="1"/>
</dbReference>
<evidence type="ECO:0000259" key="5">
    <source>
        <dbReference type="Pfam" id="PF17517"/>
    </source>
</evidence>
<keyword evidence="2" id="KW-0677">Repeat</keyword>
<comment type="caution">
    <text evidence="4">Lacks conserved residue(s) required for the propagation of feature annotation.</text>
</comment>
<dbReference type="InterPro" id="IPR035234">
    <property type="entry name" value="IgGFc-bd_N"/>
</dbReference>
<keyword evidence="7" id="KW-1185">Reference proteome</keyword>
<comment type="caution">
    <text evidence="6">The sequence shown here is derived from an EMBL/GenBank/DDBJ whole genome shotgun (WGS) entry which is preliminary data.</text>
</comment>
<feature type="domain" description="IgGFc-binding protein N-terminal" evidence="5">
    <location>
        <begin position="89"/>
        <end position="390"/>
    </location>
</feature>
<dbReference type="Gene3D" id="4.10.400.10">
    <property type="entry name" value="Low-density Lipoprotein Receptor"/>
    <property type="match status" value="1"/>
</dbReference>
<dbReference type="Proteomes" id="UP000242188">
    <property type="component" value="Unassembled WGS sequence"/>
</dbReference>
<sequence length="794" mass="83897">MENIAANFDVELFVTTTKTTTVNVQISAPRYTSAGISESFTVTAGVVKELSFSPLIRMSGTNMDSKGILISADDEVVIYGVNKETYSCDAFLGLPTDVLGKEYLAITYYPPSQQCEILIAAVNDSTSVTVTLGSAIGNSDYVYYDSDYYFSGDSFSLSMDRYDTFQFYSTGDLSGTMIVADKNIAVFSGNKKTKIGSGGSSDHLVEQLTRIDSWGKNFITVPIPLRTVGDYFRFIPSESSTTVTITGGYTETFTITNAGDMVEKEIPSTAYCKITSDKPVLLVQFCLSQQSSGEESDPMMMIIPPIEQFAADYTFATPKYSQGSYNNYFMFVVKESQKDGLRLDGDVFPSTTYNSISGTEYVAGYVAVSHGSHTVRHTSTISIFGGYLYGQANYETYGFTTGMRMAPINTVCVNSTSVVGDGLDNDCDGLIDEELCTSANGGADDDGDGLVDEDCAKPAPVDGNWASWGSFGDCSLTCMDFGSSQTGIEERTRNCTDPAPAYDGAQCVGSGSETQSCTTSTYCAIHGDWGSWAAWGDCSVTCATGVKNRTRECDTPAPQYGGNNCSGDASDQMACTLNPCPVDGGFTDWTSWDTCTVTCGGGPQGRNRSCTQPAPAHGGASCNGTDSETQDCNTAVCIIDGAWGAWGAWGSYCVCTVTCGGGSQSRTRSCDSPLPANGGLQCSGDSSEFQSCNSAVCPSPSPGTYVQNCPSGWFSCENPSTSCIEDAFKCDCEMDCTDGSDESETYAGCSSAVLAACPGGSSSSRSGSGAAEAISRVSVVLMLVCLFVAGRIAI</sequence>
<dbReference type="OrthoDB" id="10005154at2759"/>
<evidence type="ECO:0000256" key="4">
    <source>
        <dbReference type="PROSITE-ProRule" id="PRU00124"/>
    </source>
</evidence>
<dbReference type="PROSITE" id="PS50092">
    <property type="entry name" value="TSP1"/>
    <property type="match status" value="4"/>
</dbReference>
<dbReference type="PANTHER" id="PTHR46534:SF1">
    <property type="entry name" value="IGGFC-BINDING PROTEIN N-TERMINAL DOMAIN-CONTAINING PROTEIN"/>
    <property type="match status" value="1"/>
</dbReference>
<dbReference type="AlphaFoldDB" id="A0A210QL70"/>
<dbReference type="Pfam" id="PF00090">
    <property type="entry name" value="TSP_1"/>
    <property type="match status" value="4"/>
</dbReference>
<protein>
    <submittedName>
        <fullName evidence="6">Hemicentin-1</fullName>
    </submittedName>
</protein>
<name>A0A210QL70_MIZYE</name>
<dbReference type="EMBL" id="NEDP02003088">
    <property type="protein sequence ID" value="OWF49489.1"/>
    <property type="molecule type" value="Genomic_DNA"/>
</dbReference>
<dbReference type="CDD" id="cd00112">
    <property type="entry name" value="LDLa"/>
    <property type="match status" value="1"/>
</dbReference>
<dbReference type="InterPro" id="IPR000884">
    <property type="entry name" value="TSP1_rpt"/>
</dbReference>
<evidence type="ECO:0000313" key="6">
    <source>
        <dbReference type="EMBL" id="OWF49489.1"/>
    </source>
</evidence>
<reference evidence="6 7" key="1">
    <citation type="journal article" date="2017" name="Nat. Ecol. Evol.">
        <title>Scallop genome provides insights into evolution of bilaterian karyotype and development.</title>
        <authorList>
            <person name="Wang S."/>
            <person name="Zhang J."/>
            <person name="Jiao W."/>
            <person name="Li J."/>
            <person name="Xun X."/>
            <person name="Sun Y."/>
            <person name="Guo X."/>
            <person name="Huan P."/>
            <person name="Dong B."/>
            <person name="Zhang L."/>
            <person name="Hu X."/>
            <person name="Sun X."/>
            <person name="Wang J."/>
            <person name="Zhao C."/>
            <person name="Wang Y."/>
            <person name="Wang D."/>
            <person name="Huang X."/>
            <person name="Wang R."/>
            <person name="Lv J."/>
            <person name="Li Y."/>
            <person name="Zhang Z."/>
            <person name="Liu B."/>
            <person name="Lu W."/>
            <person name="Hui Y."/>
            <person name="Liang J."/>
            <person name="Zhou Z."/>
            <person name="Hou R."/>
            <person name="Li X."/>
            <person name="Liu Y."/>
            <person name="Li H."/>
            <person name="Ning X."/>
            <person name="Lin Y."/>
            <person name="Zhao L."/>
            <person name="Xing Q."/>
            <person name="Dou J."/>
            <person name="Li Y."/>
            <person name="Mao J."/>
            <person name="Guo H."/>
            <person name="Dou H."/>
            <person name="Li T."/>
            <person name="Mu C."/>
            <person name="Jiang W."/>
            <person name="Fu Q."/>
            <person name="Fu X."/>
            <person name="Miao Y."/>
            <person name="Liu J."/>
            <person name="Yu Q."/>
            <person name="Li R."/>
            <person name="Liao H."/>
            <person name="Li X."/>
            <person name="Kong Y."/>
            <person name="Jiang Z."/>
            <person name="Chourrout D."/>
            <person name="Li R."/>
            <person name="Bao Z."/>
        </authorList>
    </citation>
    <scope>NUCLEOTIDE SEQUENCE [LARGE SCALE GENOMIC DNA]</scope>
    <source>
        <strain evidence="6 7">PY_sf001</strain>
    </source>
</reference>
<dbReference type="PANTHER" id="PTHR46534">
    <property type="entry name" value="IGGFC_BINDING DOMAIN-CONTAINING PROTEIN"/>
    <property type="match status" value="1"/>
</dbReference>
<dbReference type="PRINTS" id="PR01705">
    <property type="entry name" value="TSP1REPEAT"/>
</dbReference>
<organism evidence="6 7">
    <name type="scientific">Mizuhopecten yessoensis</name>
    <name type="common">Japanese scallop</name>
    <name type="synonym">Patinopecten yessoensis</name>
    <dbReference type="NCBI Taxonomy" id="6573"/>
    <lineage>
        <taxon>Eukaryota</taxon>
        <taxon>Metazoa</taxon>
        <taxon>Spiralia</taxon>
        <taxon>Lophotrochozoa</taxon>
        <taxon>Mollusca</taxon>
        <taxon>Bivalvia</taxon>
        <taxon>Autobranchia</taxon>
        <taxon>Pteriomorphia</taxon>
        <taxon>Pectinida</taxon>
        <taxon>Pectinoidea</taxon>
        <taxon>Pectinidae</taxon>
        <taxon>Mizuhopecten</taxon>
    </lineage>
</organism>
<dbReference type="FunFam" id="2.20.100.10:FF:000007">
    <property type="entry name" value="Thrombospondin 1"/>
    <property type="match status" value="2"/>
</dbReference>
<keyword evidence="3" id="KW-1015">Disulfide bond</keyword>
<dbReference type="SUPFAM" id="SSF57424">
    <property type="entry name" value="LDL receptor-like module"/>
    <property type="match status" value="1"/>
</dbReference>
<keyword evidence="1" id="KW-0245">EGF-like domain</keyword>
<dbReference type="InterPro" id="IPR002172">
    <property type="entry name" value="LDrepeatLR_classA_rpt"/>
</dbReference>
<dbReference type="SMART" id="SM00192">
    <property type="entry name" value="LDLa"/>
    <property type="match status" value="1"/>
</dbReference>
<evidence type="ECO:0000256" key="3">
    <source>
        <dbReference type="ARBA" id="ARBA00023157"/>
    </source>
</evidence>
<proteinExistence type="predicted"/>
<dbReference type="InterPro" id="IPR036383">
    <property type="entry name" value="TSP1_rpt_sf"/>
</dbReference>
<accession>A0A210QL70</accession>
<evidence type="ECO:0000256" key="2">
    <source>
        <dbReference type="ARBA" id="ARBA00022737"/>
    </source>
</evidence>
<evidence type="ECO:0000256" key="1">
    <source>
        <dbReference type="ARBA" id="ARBA00022536"/>
    </source>
</evidence>
<dbReference type="SMART" id="SM00209">
    <property type="entry name" value="TSP1"/>
    <property type="match status" value="4"/>
</dbReference>
<dbReference type="Gene3D" id="2.20.100.10">
    <property type="entry name" value="Thrombospondin type-1 (TSP1) repeat"/>
    <property type="match status" value="4"/>
</dbReference>
<dbReference type="SUPFAM" id="SSF82895">
    <property type="entry name" value="TSP-1 type 1 repeat"/>
    <property type="match status" value="4"/>
</dbReference>
<evidence type="ECO:0000313" key="7">
    <source>
        <dbReference type="Proteomes" id="UP000242188"/>
    </source>
</evidence>
<dbReference type="PROSITE" id="PS50068">
    <property type="entry name" value="LDLRA_2"/>
    <property type="match status" value="1"/>
</dbReference>
<gene>
    <name evidence="6" type="ORF">KP79_PYT17528</name>
</gene>
<dbReference type="InterPro" id="IPR036055">
    <property type="entry name" value="LDL_receptor-like_sf"/>
</dbReference>
<dbReference type="FunFam" id="2.20.100.10:FF:000001">
    <property type="entry name" value="semaphorin-5A isoform X1"/>
    <property type="match status" value="1"/>
</dbReference>